<dbReference type="AlphaFoldDB" id="A0A915KNT3"/>
<organism evidence="1 2">
    <name type="scientific">Romanomermis culicivorax</name>
    <name type="common">Nematode worm</name>
    <dbReference type="NCBI Taxonomy" id="13658"/>
    <lineage>
        <taxon>Eukaryota</taxon>
        <taxon>Metazoa</taxon>
        <taxon>Ecdysozoa</taxon>
        <taxon>Nematoda</taxon>
        <taxon>Enoplea</taxon>
        <taxon>Dorylaimia</taxon>
        <taxon>Mermithida</taxon>
        <taxon>Mermithoidea</taxon>
        <taxon>Mermithidae</taxon>
        <taxon>Romanomermis</taxon>
    </lineage>
</organism>
<dbReference type="Proteomes" id="UP000887565">
    <property type="component" value="Unplaced"/>
</dbReference>
<sequence>MEQGPQIKDKFQFEIADRRLDQLSDMISNEFYLDHPILLIFGLNTGKVGWVNQVPFMITFLITRSESPNWEFVYFGIDQQKIVDFGLILAAVFDQARAVDAIEYSEIICKFDGGRRKVKTTRRKWENPKTEISVPNVESMGADPIDFRKKHKDLLPNMYKSASFILAVPATLAPVGRCA</sequence>
<accession>A0A915KNT3</accession>
<protein>
    <submittedName>
        <fullName evidence="2">MULE transposase domain-containing protein</fullName>
    </submittedName>
</protein>
<reference evidence="2" key="1">
    <citation type="submission" date="2022-11" db="UniProtKB">
        <authorList>
            <consortium name="WormBaseParasite"/>
        </authorList>
    </citation>
    <scope>IDENTIFICATION</scope>
</reference>
<proteinExistence type="predicted"/>
<keyword evidence="1" id="KW-1185">Reference proteome</keyword>
<evidence type="ECO:0000313" key="2">
    <source>
        <dbReference type="WBParaSite" id="nRc.2.0.1.t39710-RA"/>
    </source>
</evidence>
<evidence type="ECO:0000313" key="1">
    <source>
        <dbReference type="Proteomes" id="UP000887565"/>
    </source>
</evidence>
<dbReference type="WBParaSite" id="nRc.2.0.1.t39710-RA">
    <property type="protein sequence ID" value="nRc.2.0.1.t39710-RA"/>
    <property type="gene ID" value="nRc.2.0.1.g39710"/>
</dbReference>
<name>A0A915KNT3_ROMCU</name>